<protein>
    <recommendedName>
        <fullName evidence="3 5">Aspartate ammonia-lyase</fullName>
        <shortName evidence="6">Aspartase</shortName>
        <ecNumber evidence="2 5">4.3.1.1</ecNumber>
    </recommendedName>
</protein>
<dbReference type="Pfam" id="PF00206">
    <property type="entry name" value="Lyase_1"/>
    <property type="match status" value="1"/>
</dbReference>
<dbReference type="Gene3D" id="1.10.40.30">
    <property type="entry name" value="Fumarase/aspartase (C-terminal domain)"/>
    <property type="match status" value="1"/>
</dbReference>
<sequence length="479" mass="50948">MTETATPLDPLAAAAPLTRVEHDLIGDRDIPADVYWGVHSLRAVENFPITGQALSTNTNLVVGLAMVKQAAAQANHELGLLDDVRAGAIIAACQEIIAGKLHDQFVVDVIQGGAGTSSNMNANEVIANRALELLGHKKGEYQFLHPNDHVNLSQSTNDVYPTAVNVATIFAAKSLVTAMEYLGNAFSAKATEFKHVVKMGRTQLQDAVPMTLGQEFNTYVVTLGEDRARLAESTLLVHEINLGATAIGTGLNAPKGYSELACRHLVEITGLPLTTSVDLIEATQDVGAFVHLSGVLKRVAVKLSKICNDLRLLSSGPRAGFGEITLPAVQAGSSIMPGKVNPVIPEVVNQVAYEVIGNDITVTLAAEGGQLQLNAFEPIIVHSLTKSMRHLQAACYTLADKCISGITAHEDKLRAQVEHSIGLVTALNPRLGYAASTAIALEALHTGRGVAELVLEHKLLTAEQLDELLRPEHLANLTD</sequence>
<evidence type="ECO:0000259" key="7">
    <source>
        <dbReference type="Pfam" id="PF00206"/>
    </source>
</evidence>
<dbReference type="InterPro" id="IPR020557">
    <property type="entry name" value="Fumarate_lyase_CS"/>
</dbReference>
<evidence type="ECO:0000256" key="6">
    <source>
        <dbReference type="RuleBase" id="RU362017"/>
    </source>
</evidence>
<dbReference type="InterPro" id="IPR000362">
    <property type="entry name" value="Fumarate_lyase_fam"/>
</dbReference>
<dbReference type="Gene3D" id="1.10.275.10">
    <property type="entry name" value="Fumarase/aspartase (N-terminal domain)"/>
    <property type="match status" value="1"/>
</dbReference>
<dbReference type="PANTHER" id="PTHR42696:SF2">
    <property type="entry name" value="ASPARTATE AMMONIA-LYASE"/>
    <property type="match status" value="1"/>
</dbReference>
<feature type="domain" description="Fumarate lyase N-terminal" evidence="7">
    <location>
        <begin position="28"/>
        <end position="357"/>
    </location>
</feature>
<organism evidence="9 10">
    <name type="scientific">Arthrobacter silviterrae</name>
    <dbReference type="NCBI Taxonomy" id="2026658"/>
    <lineage>
        <taxon>Bacteria</taxon>
        <taxon>Bacillati</taxon>
        <taxon>Actinomycetota</taxon>
        <taxon>Actinomycetes</taxon>
        <taxon>Micrococcales</taxon>
        <taxon>Micrococcaceae</taxon>
        <taxon>Arthrobacter</taxon>
    </lineage>
</organism>
<keyword evidence="10" id="KW-1185">Reference proteome</keyword>
<dbReference type="PANTHER" id="PTHR42696">
    <property type="entry name" value="ASPARTATE AMMONIA-LYASE"/>
    <property type="match status" value="1"/>
</dbReference>
<name>A0ABX0DFD9_9MICC</name>
<evidence type="ECO:0000313" key="9">
    <source>
        <dbReference type="EMBL" id="NGN84456.1"/>
    </source>
</evidence>
<dbReference type="Gene3D" id="1.20.200.10">
    <property type="entry name" value="Fumarase/aspartase (Central domain)"/>
    <property type="match status" value="1"/>
</dbReference>
<dbReference type="InterPro" id="IPR018951">
    <property type="entry name" value="Fumarase_C_C"/>
</dbReference>
<dbReference type="RefSeq" id="WP_165182678.1">
    <property type="nucleotide sequence ID" value="NZ_JAAKZI010000024.1"/>
</dbReference>
<dbReference type="EC" id="4.3.1.1" evidence="2 5"/>
<dbReference type="InterPro" id="IPR008948">
    <property type="entry name" value="L-Aspartase-like"/>
</dbReference>
<feature type="domain" description="Fumarase C C-terminal" evidence="8">
    <location>
        <begin position="423"/>
        <end position="475"/>
    </location>
</feature>
<evidence type="ECO:0000256" key="5">
    <source>
        <dbReference type="NCBIfam" id="TIGR00839"/>
    </source>
</evidence>
<dbReference type="InterPro" id="IPR022761">
    <property type="entry name" value="Fumarate_lyase_N"/>
</dbReference>
<dbReference type="Pfam" id="PF10415">
    <property type="entry name" value="FumaraseC_C"/>
    <property type="match status" value="1"/>
</dbReference>
<evidence type="ECO:0000259" key="8">
    <source>
        <dbReference type="Pfam" id="PF10415"/>
    </source>
</evidence>
<dbReference type="NCBIfam" id="NF008909">
    <property type="entry name" value="PRK12273.1"/>
    <property type="match status" value="1"/>
</dbReference>
<dbReference type="InterPro" id="IPR024083">
    <property type="entry name" value="Fumarase/histidase_N"/>
</dbReference>
<dbReference type="PROSITE" id="PS00163">
    <property type="entry name" value="FUMARATE_LYASES"/>
    <property type="match status" value="1"/>
</dbReference>
<dbReference type="CDD" id="cd01357">
    <property type="entry name" value="Aspartase"/>
    <property type="match status" value="1"/>
</dbReference>
<dbReference type="SUPFAM" id="SSF48557">
    <property type="entry name" value="L-aspartase-like"/>
    <property type="match status" value="1"/>
</dbReference>
<evidence type="ECO:0000256" key="4">
    <source>
        <dbReference type="ARBA" id="ARBA00023239"/>
    </source>
</evidence>
<reference evidence="9 10" key="1">
    <citation type="submission" date="2020-02" db="EMBL/GenBank/DDBJ databases">
        <title>Genome sequence of the type strain DSM 27180 of Arthrobacter silviterrae.</title>
        <authorList>
            <person name="Gao J."/>
            <person name="Sun J."/>
        </authorList>
    </citation>
    <scope>NUCLEOTIDE SEQUENCE [LARGE SCALE GENOMIC DNA]</scope>
    <source>
        <strain evidence="9 10">DSM 27180</strain>
    </source>
</reference>
<evidence type="ECO:0000256" key="3">
    <source>
        <dbReference type="ARBA" id="ARBA00016146"/>
    </source>
</evidence>
<dbReference type="EMBL" id="JAAKZI010000024">
    <property type="protein sequence ID" value="NGN84456.1"/>
    <property type="molecule type" value="Genomic_DNA"/>
</dbReference>
<evidence type="ECO:0000256" key="1">
    <source>
        <dbReference type="ARBA" id="ARBA00005596"/>
    </source>
</evidence>
<dbReference type="InterPro" id="IPR004708">
    <property type="entry name" value="ApsA"/>
</dbReference>
<dbReference type="InterPro" id="IPR051546">
    <property type="entry name" value="Aspartate_Ammonia-Lyase"/>
</dbReference>
<keyword evidence="4 6" id="KW-0456">Lyase</keyword>
<comment type="caution">
    <text evidence="9">The sequence shown here is derived from an EMBL/GenBank/DDBJ whole genome shotgun (WGS) entry which is preliminary data.</text>
</comment>
<dbReference type="NCBIfam" id="TIGR00839">
    <property type="entry name" value="aspA"/>
    <property type="match status" value="1"/>
</dbReference>
<proteinExistence type="inferred from homology"/>
<dbReference type="PRINTS" id="PR00149">
    <property type="entry name" value="FUMRATELYASE"/>
</dbReference>
<evidence type="ECO:0000313" key="10">
    <source>
        <dbReference type="Proteomes" id="UP000479226"/>
    </source>
</evidence>
<dbReference type="Proteomes" id="UP000479226">
    <property type="component" value="Unassembled WGS sequence"/>
</dbReference>
<comment type="catalytic activity">
    <reaction evidence="6">
        <text>L-aspartate = fumarate + NH4(+)</text>
        <dbReference type="Rhea" id="RHEA:16601"/>
        <dbReference type="ChEBI" id="CHEBI:28938"/>
        <dbReference type="ChEBI" id="CHEBI:29806"/>
        <dbReference type="ChEBI" id="CHEBI:29991"/>
        <dbReference type="EC" id="4.3.1.1"/>
    </reaction>
</comment>
<comment type="similarity">
    <text evidence="1 6">Belongs to the class-II fumarase/aspartase family. Aspartase subfamily.</text>
</comment>
<evidence type="ECO:0000256" key="2">
    <source>
        <dbReference type="ARBA" id="ARBA00012992"/>
    </source>
</evidence>
<dbReference type="GO" id="GO:0008797">
    <property type="term" value="F:aspartate ammonia-lyase activity"/>
    <property type="evidence" value="ECO:0007669"/>
    <property type="project" value="UniProtKB-EC"/>
</dbReference>
<gene>
    <name evidence="9" type="primary">aspA</name>
    <name evidence="9" type="ORF">G6N77_13450</name>
</gene>
<accession>A0ABX0DFD9</accession>